<evidence type="ECO:0000313" key="2">
    <source>
        <dbReference type="Proteomes" id="UP000076532"/>
    </source>
</evidence>
<protein>
    <submittedName>
        <fullName evidence="1">Uncharacterized protein</fullName>
    </submittedName>
</protein>
<dbReference type="Proteomes" id="UP000076532">
    <property type="component" value="Unassembled WGS sequence"/>
</dbReference>
<accession>A0A166QQ73</accession>
<gene>
    <name evidence="1" type="ORF">FIBSPDRAFT_853612</name>
</gene>
<dbReference type="EMBL" id="KV417509">
    <property type="protein sequence ID" value="KZP27417.1"/>
    <property type="molecule type" value="Genomic_DNA"/>
</dbReference>
<dbReference type="AlphaFoldDB" id="A0A166QQ73"/>
<name>A0A166QQ73_9AGAM</name>
<evidence type="ECO:0000313" key="1">
    <source>
        <dbReference type="EMBL" id="KZP27417.1"/>
    </source>
</evidence>
<organism evidence="1 2">
    <name type="scientific">Athelia psychrophila</name>
    <dbReference type="NCBI Taxonomy" id="1759441"/>
    <lineage>
        <taxon>Eukaryota</taxon>
        <taxon>Fungi</taxon>
        <taxon>Dikarya</taxon>
        <taxon>Basidiomycota</taxon>
        <taxon>Agaricomycotina</taxon>
        <taxon>Agaricomycetes</taxon>
        <taxon>Agaricomycetidae</taxon>
        <taxon>Atheliales</taxon>
        <taxon>Atheliaceae</taxon>
        <taxon>Athelia</taxon>
    </lineage>
</organism>
<keyword evidence="2" id="KW-1185">Reference proteome</keyword>
<reference evidence="1 2" key="1">
    <citation type="journal article" date="2016" name="Mol. Biol. Evol.">
        <title>Comparative Genomics of Early-Diverging Mushroom-Forming Fungi Provides Insights into the Origins of Lignocellulose Decay Capabilities.</title>
        <authorList>
            <person name="Nagy L.G."/>
            <person name="Riley R."/>
            <person name="Tritt A."/>
            <person name="Adam C."/>
            <person name="Daum C."/>
            <person name="Floudas D."/>
            <person name="Sun H."/>
            <person name="Yadav J.S."/>
            <person name="Pangilinan J."/>
            <person name="Larsson K.H."/>
            <person name="Matsuura K."/>
            <person name="Barry K."/>
            <person name="Labutti K."/>
            <person name="Kuo R."/>
            <person name="Ohm R.A."/>
            <person name="Bhattacharya S.S."/>
            <person name="Shirouzu T."/>
            <person name="Yoshinaga Y."/>
            <person name="Martin F.M."/>
            <person name="Grigoriev I.V."/>
            <person name="Hibbett D.S."/>
        </authorList>
    </citation>
    <scope>NUCLEOTIDE SEQUENCE [LARGE SCALE GENOMIC DNA]</scope>
    <source>
        <strain evidence="1 2">CBS 109695</strain>
    </source>
</reference>
<proteinExistence type="predicted"/>
<sequence length="91" mass="10193">MRAVCAARLAIILAGHGWQPGPFPRADKKSSTRLPSFPRADHGWQRAWPCGLFPRPDKNRSTRIAYWHMLDLYNSNAVNNQLSSYISLGGA</sequence>